<dbReference type="EMBL" id="JAHRHJ020000004">
    <property type="protein sequence ID" value="KAH9317782.1"/>
    <property type="molecule type" value="Genomic_DNA"/>
</dbReference>
<protein>
    <recommendedName>
        <fullName evidence="3">Carboxymethylenebutenolidase homolog</fullName>
    </recommendedName>
</protein>
<evidence type="ECO:0000256" key="1">
    <source>
        <dbReference type="ARBA" id="ARBA00004514"/>
    </source>
</evidence>
<dbReference type="OMA" id="KSCKVEH"/>
<evidence type="ECO:0000256" key="4">
    <source>
        <dbReference type="ARBA" id="ARBA00022490"/>
    </source>
</evidence>
<keyword evidence="4" id="KW-0963">Cytoplasm</keyword>
<dbReference type="Pfam" id="PF01738">
    <property type="entry name" value="DLH"/>
    <property type="match status" value="1"/>
</dbReference>
<dbReference type="PANTHER" id="PTHR46812">
    <property type="entry name" value="CARBOXYMETHYLENEBUTENOLIDASE HOMOLOG"/>
    <property type="match status" value="1"/>
</dbReference>
<comment type="similarity">
    <text evidence="2">Belongs to the dienelactone hydrolase family.</text>
</comment>
<evidence type="ECO:0000259" key="6">
    <source>
        <dbReference type="Pfam" id="PF01738"/>
    </source>
</evidence>
<evidence type="ECO:0000313" key="8">
    <source>
        <dbReference type="Proteomes" id="UP000824469"/>
    </source>
</evidence>
<dbReference type="GO" id="GO:0016787">
    <property type="term" value="F:hydrolase activity"/>
    <property type="evidence" value="ECO:0007669"/>
    <property type="project" value="UniProtKB-KW"/>
</dbReference>
<organism evidence="7 8">
    <name type="scientific">Taxus chinensis</name>
    <name type="common">Chinese yew</name>
    <name type="synonym">Taxus wallichiana var. chinensis</name>
    <dbReference type="NCBI Taxonomy" id="29808"/>
    <lineage>
        <taxon>Eukaryota</taxon>
        <taxon>Viridiplantae</taxon>
        <taxon>Streptophyta</taxon>
        <taxon>Embryophyta</taxon>
        <taxon>Tracheophyta</taxon>
        <taxon>Spermatophyta</taxon>
        <taxon>Pinopsida</taxon>
        <taxon>Pinidae</taxon>
        <taxon>Conifers II</taxon>
        <taxon>Cupressales</taxon>
        <taxon>Taxaceae</taxon>
        <taxon>Taxus</taxon>
    </lineage>
</organism>
<evidence type="ECO:0000313" key="7">
    <source>
        <dbReference type="EMBL" id="KAH9317782.1"/>
    </source>
</evidence>
<comment type="subcellular location">
    <subcellularLocation>
        <location evidence="1">Cytoplasm</location>
        <location evidence="1">Cytosol</location>
    </subcellularLocation>
</comment>
<dbReference type="InterPro" id="IPR042946">
    <property type="entry name" value="CMBL"/>
</dbReference>
<dbReference type="Proteomes" id="UP000824469">
    <property type="component" value="Unassembled WGS sequence"/>
</dbReference>
<keyword evidence="8" id="KW-1185">Reference proteome</keyword>
<dbReference type="InterPro" id="IPR029058">
    <property type="entry name" value="AB_hydrolase_fold"/>
</dbReference>
<dbReference type="AlphaFoldDB" id="A0AA38LE85"/>
<dbReference type="PANTHER" id="PTHR46812:SF1">
    <property type="entry name" value="CARBOXYMETHYLENEBUTENOLIDASE HOMOLOG"/>
    <property type="match status" value="1"/>
</dbReference>
<reference evidence="7 8" key="1">
    <citation type="journal article" date="2021" name="Nat. Plants">
        <title>The Taxus genome provides insights into paclitaxel biosynthesis.</title>
        <authorList>
            <person name="Xiong X."/>
            <person name="Gou J."/>
            <person name="Liao Q."/>
            <person name="Li Y."/>
            <person name="Zhou Q."/>
            <person name="Bi G."/>
            <person name="Li C."/>
            <person name="Du R."/>
            <person name="Wang X."/>
            <person name="Sun T."/>
            <person name="Guo L."/>
            <person name="Liang H."/>
            <person name="Lu P."/>
            <person name="Wu Y."/>
            <person name="Zhang Z."/>
            <person name="Ro D.K."/>
            <person name="Shang Y."/>
            <person name="Huang S."/>
            <person name="Yan J."/>
        </authorList>
    </citation>
    <scope>NUCLEOTIDE SEQUENCE [LARGE SCALE GENOMIC DNA]</scope>
    <source>
        <strain evidence="7">Ta-2019</strain>
    </source>
</reference>
<accession>A0AA38LE85</accession>
<proteinExistence type="inferred from homology"/>
<dbReference type="InterPro" id="IPR002925">
    <property type="entry name" value="Dienelactn_hydro"/>
</dbReference>
<feature type="non-terminal residue" evidence="7">
    <location>
        <position position="1"/>
    </location>
</feature>
<dbReference type="GO" id="GO:0005829">
    <property type="term" value="C:cytosol"/>
    <property type="evidence" value="ECO:0007669"/>
    <property type="project" value="UniProtKB-SubCell"/>
</dbReference>
<evidence type="ECO:0000256" key="2">
    <source>
        <dbReference type="ARBA" id="ARBA00008456"/>
    </source>
</evidence>
<dbReference type="SUPFAM" id="SSF53474">
    <property type="entry name" value="alpha/beta-Hydrolases"/>
    <property type="match status" value="1"/>
</dbReference>
<dbReference type="GO" id="GO:0009507">
    <property type="term" value="C:chloroplast"/>
    <property type="evidence" value="ECO:0007669"/>
    <property type="project" value="TreeGrafter"/>
</dbReference>
<evidence type="ECO:0000256" key="5">
    <source>
        <dbReference type="ARBA" id="ARBA00022801"/>
    </source>
</evidence>
<evidence type="ECO:0000256" key="3">
    <source>
        <dbReference type="ARBA" id="ARBA00014180"/>
    </source>
</evidence>
<keyword evidence="5" id="KW-0378">Hydrolase</keyword>
<feature type="domain" description="Dienelactone hydrolase" evidence="6">
    <location>
        <begin position="4"/>
        <end position="164"/>
    </location>
</feature>
<dbReference type="Gene3D" id="3.40.50.1820">
    <property type="entry name" value="alpha/beta hydrolase"/>
    <property type="match status" value="1"/>
</dbReference>
<gene>
    <name evidence="7" type="ORF">KI387_019551</name>
</gene>
<name>A0AA38LE85_TAXCH</name>
<sequence>LYRGEPWDKDRPQSEFEEWRRKHLPERVESDIEISAKWLLDEFSAIGITDKLGIVGFCFGGGCLVETLARDTQSHFGAAVCFYGTRLDPSLAAHLKIPVLFIVGENDPLCPVDLLHKMESQIKGSQVCVYAGRGHDFAHHPESSEEDEDAEHAFTTARNWLHKYLIENVNVTD</sequence>
<comment type="caution">
    <text evidence="7">The sequence shown here is derived from an EMBL/GenBank/DDBJ whole genome shotgun (WGS) entry which is preliminary data.</text>
</comment>